<keyword evidence="5" id="KW-0804">Transcription</keyword>
<dbReference type="EMBL" id="MU838998">
    <property type="protein sequence ID" value="KAK1771954.1"/>
    <property type="molecule type" value="Genomic_DNA"/>
</dbReference>
<gene>
    <name evidence="9" type="ORF">QBC33DRAFT_171731</name>
</gene>
<evidence type="ECO:0000256" key="3">
    <source>
        <dbReference type="ARBA" id="ARBA00023015"/>
    </source>
</evidence>
<keyword evidence="1" id="KW-0479">Metal-binding</keyword>
<dbReference type="GO" id="GO:0005634">
    <property type="term" value="C:nucleus"/>
    <property type="evidence" value="ECO:0007669"/>
    <property type="project" value="TreeGrafter"/>
</dbReference>
<dbReference type="GO" id="GO:0000978">
    <property type="term" value="F:RNA polymerase II cis-regulatory region sequence-specific DNA binding"/>
    <property type="evidence" value="ECO:0007669"/>
    <property type="project" value="TreeGrafter"/>
</dbReference>
<evidence type="ECO:0000313" key="9">
    <source>
        <dbReference type="EMBL" id="KAK1771954.1"/>
    </source>
</evidence>
<sequence>MNPGPAHKRRRPAVACTECRRRKIRCDLVRPCGPCSRSQTPLRCVYNNGDNDNDADNNNPNPSPVYDGHLDDPMEYGVRGQVGYCRSILDLSHEVSGLERHAPDLGLFPFNMMTPLHQDDAEAGFIDIDIDQDLDHFGFGCSRAKRRSGDSPTTSPSFFGKSPTWTSMSSRSARTSNQHRKLSLSLDSGSGSGSGPGSEPRVAVESSGSECENHWYDVFARCKKLQFLVHGIASRSLHDSFVPLQPQQKSVQPLMERFTRLERVNQHERECRALTRTSGWPPTAPSTPCAVRDLLPSRPICDVLLNAYINTFESVLRILHVPSFLRDHERFWTSSTSRSEDPDEPFQCKLLVAIAIGSCTCANLDVSLRKQAGSWISHGKQWLTWKMGQGSRPDLDMAQIACLLALARHTHHHHHDAFLSDTEWFPRGHDLTRMAIQMGLHREPRIRSPGMSAREAEIRRRLWATMLELSLQLCFDQGLPAPLAPESYDCEAPSNIPDEDIALGLELSDCPVKSTSSTLLVLLARTQRLRLQILHLVNATGATRTYDDSHQLAAEMNDACCADLDTLRLASTPKPTNFQIKLLDMFTRPFVLALHGPFADQATGKPAYYYSRRARLEVSTLLLAYPPLPASTSAEADPGATATTTNQPKATTPSTSESTSTEPDQDAYAALRIHGHGHFALVQRQATAALCVDLMGELEENAFPTLDGGASRQQLRDVLRGAVGTFERRVRASGGAHSAREFVFFSCAEAFIGAMVQQQGHRGDGSRSSRDADWAIAGAARTALAICCEVMELHRREACACACAGDGGRGTVTETARRGKGHGEEDMSTWLRDDDGLNGDFQLDFYSLGLPRS</sequence>
<evidence type="ECO:0000256" key="6">
    <source>
        <dbReference type="ARBA" id="ARBA00023242"/>
    </source>
</evidence>
<evidence type="ECO:0000256" key="5">
    <source>
        <dbReference type="ARBA" id="ARBA00023163"/>
    </source>
</evidence>
<feature type="region of interest" description="Disordered" evidence="7">
    <location>
        <begin position="46"/>
        <end position="67"/>
    </location>
</feature>
<dbReference type="GeneID" id="85305521"/>
<dbReference type="Pfam" id="PF00172">
    <property type="entry name" value="Zn_clus"/>
    <property type="match status" value="1"/>
</dbReference>
<reference evidence="9" key="1">
    <citation type="submission" date="2023-06" db="EMBL/GenBank/DDBJ databases">
        <title>Genome-scale phylogeny and comparative genomics of the fungal order Sordariales.</title>
        <authorList>
            <consortium name="Lawrence Berkeley National Laboratory"/>
            <person name="Hensen N."/>
            <person name="Bonometti L."/>
            <person name="Westerberg I."/>
            <person name="Brannstrom I.O."/>
            <person name="Guillou S."/>
            <person name="Cros-Aarteil S."/>
            <person name="Calhoun S."/>
            <person name="Haridas S."/>
            <person name="Kuo A."/>
            <person name="Mondo S."/>
            <person name="Pangilinan J."/>
            <person name="Riley R."/>
            <person name="Labutti K."/>
            <person name="Andreopoulos B."/>
            <person name="Lipzen A."/>
            <person name="Chen C."/>
            <person name="Yanf M."/>
            <person name="Daum C."/>
            <person name="Ng V."/>
            <person name="Clum A."/>
            <person name="Steindorff A."/>
            <person name="Ohm R."/>
            <person name="Martin F."/>
            <person name="Silar P."/>
            <person name="Natvig D."/>
            <person name="Lalanne C."/>
            <person name="Gautier V."/>
            <person name="Ament-Velasquez S.L."/>
            <person name="Kruys A."/>
            <person name="Hutchinson M.I."/>
            <person name="Powell A.J."/>
            <person name="Barry K."/>
            <person name="Miller A.N."/>
            <person name="Grigoriev I.V."/>
            <person name="Debuchy R."/>
            <person name="Gladieux P."/>
            <person name="Thoren M.H."/>
            <person name="Johannesson H."/>
        </authorList>
    </citation>
    <scope>NUCLEOTIDE SEQUENCE</scope>
    <source>
        <strain evidence="9">8032-3</strain>
    </source>
</reference>
<protein>
    <recommendedName>
        <fullName evidence="8">Zn(2)-C6 fungal-type domain-containing protein</fullName>
    </recommendedName>
</protein>
<dbReference type="Proteomes" id="UP001244011">
    <property type="component" value="Unassembled WGS sequence"/>
</dbReference>
<evidence type="ECO:0000313" key="10">
    <source>
        <dbReference type="Proteomes" id="UP001244011"/>
    </source>
</evidence>
<accession>A0AAJ0C874</accession>
<keyword evidence="6" id="KW-0539">Nucleus</keyword>
<dbReference type="PROSITE" id="PS00463">
    <property type="entry name" value="ZN2_CY6_FUNGAL_1"/>
    <property type="match status" value="1"/>
</dbReference>
<evidence type="ECO:0000256" key="1">
    <source>
        <dbReference type="ARBA" id="ARBA00022723"/>
    </source>
</evidence>
<comment type="caution">
    <text evidence="9">The sequence shown here is derived from an EMBL/GenBank/DDBJ whole genome shotgun (WGS) entry which is preliminary data.</text>
</comment>
<organism evidence="9 10">
    <name type="scientific">Phialemonium atrogriseum</name>
    <dbReference type="NCBI Taxonomy" id="1093897"/>
    <lineage>
        <taxon>Eukaryota</taxon>
        <taxon>Fungi</taxon>
        <taxon>Dikarya</taxon>
        <taxon>Ascomycota</taxon>
        <taxon>Pezizomycotina</taxon>
        <taxon>Sordariomycetes</taxon>
        <taxon>Sordariomycetidae</taxon>
        <taxon>Cephalothecales</taxon>
        <taxon>Cephalothecaceae</taxon>
        <taxon>Phialemonium</taxon>
    </lineage>
</organism>
<dbReference type="AlphaFoldDB" id="A0AAJ0C874"/>
<dbReference type="PROSITE" id="PS50048">
    <property type="entry name" value="ZN2_CY6_FUNGAL_2"/>
    <property type="match status" value="1"/>
</dbReference>
<dbReference type="GO" id="GO:0001228">
    <property type="term" value="F:DNA-binding transcription activator activity, RNA polymerase II-specific"/>
    <property type="evidence" value="ECO:0007669"/>
    <property type="project" value="TreeGrafter"/>
</dbReference>
<dbReference type="SMART" id="SM00066">
    <property type="entry name" value="GAL4"/>
    <property type="match status" value="1"/>
</dbReference>
<dbReference type="GO" id="GO:0006351">
    <property type="term" value="P:DNA-templated transcription"/>
    <property type="evidence" value="ECO:0007669"/>
    <property type="project" value="InterPro"/>
</dbReference>
<dbReference type="PANTHER" id="PTHR31944">
    <property type="entry name" value="HEME-RESPONSIVE ZINC FINGER TRANSCRIPTION FACTOR HAP1"/>
    <property type="match status" value="1"/>
</dbReference>
<proteinExistence type="predicted"/>
<dbReference type="Pfam" id="PF04082">
    <property type="entry name" value="Fungal_trans"/>
    <property type="match status" value="1"/>
</dbReference>
<dbReference type="RefSeq" id="XP_060288167.1">
    <property type="nucleotide sequence ID" value="XM_060422334.1"/>
</dbReference>
<keyword evidence="4" id="KW-0238">DNA-binding</keyword>
<dbReference type="CDD" id="cd00067">
    <property type="entry name" value="GAL4"/>
    <property type="match status" value="1"/>
</dbReference>
<feature type="domain" description="Zn(2)-C6 fungal-type" evidence="8">
    <location>
        <begin position="15"/>
        <end position="46"/>
    </location>
</feature>
<feature type="region of interest" description="Disordered" evidence="7">
    <location>
        <begin position="632"/>
        <end position="663"/>
    </location>
</feature>
<evidence type="ECO:0000259" key="8">
    <source>
        <dbReference type="PROSITE" id="PS50048"/>
    </source>
</evidence>
<name>A0AAJ0C874_9PEZI</name>
<dbReference type="InterPro" id="IPR007219">
    <property type="entry name" value="XnlR_reg_dom"/>
</dbReference>
<dbReference type="CDD" id="cd12148">
    <property type="entry name" value="fungal_TF_MHR"/>
    <property type="match status" value="1"/>
</dbReference>
<feature type="compositionally biased region" description="Low complexity" evidence="7">
    <location>
        <begin position="640"/>
        <end position="662"/>
    </location>
</feature>
<keyword evidence="10" id="KW-1185">Reference proteome</keyword>
<feature type="region of interest" description="Disordered" evidence="7">
    <location>
        <begin position="144"/>
        <end position="206"/>
    </location>
</feature>
<dbReference type="SUPFAM" id="SSF57701">
    <property type="entry name" value="Zn2/Cys6 DNA-binding domain"/>
    <property type="match status" value="1"/>
</dbReference>
<evidence type="ECO:0000256" key="4">
    <source>
        <dbReference type="ARBA" id="ARBA00023125"/>
    </source>
</evidence>
<evidence type="ECO:0000256" key="7">
    <source>
        <dbReference type="SAM" id="MobiDB-lite"/>
    </source>
</evidence>
<dbReference type="GO" id="GO:0008270">
    <property type="term" value="F:zinc ion binding"/>
    <property type="evidence" value="ECO:0007669"/>
    <property type="project" value="InterPro"/>
</dbReference>
<dbReference type="PANTHER" id="PTHR31944:SF129">
    <property type="entry name" value="ASPYRIDONES CLUSTER REGULATOR APDR-RELATED"/>
    <property type="match status" value="1"/>
</dbReference>
<feature type="compositionally biased region" description="Polar residues" evidence="7">
    <location>
        <begin position="150"/>
        <end position="176"/>
    </location>
</feature>
<keyword evidence="3" id="KW-0805">Transcription regulation</keyword>
<keyword evidence="2" id="KW-0862">Zinc</keyword>
<dbReference type="InterPro" id="IPR036864">
    <property type="entry name" value="Zn2-C6_fun-type_DNA-bd_sf"/>
</dbReference>
<dbReference type="InterPro" id="IPR051430">
    <property type="entry name" value="Fungal_TF_Env_Response"/>
</dbReference>
<dbReference type="InterPro" id="IPR001138">
    <property type="entry name" value="Zn2Cys6_DnaBD"/>
</dbReference>
<dbReference type="Gene3D" id="4.10.240.10">
    <property type="entry name" value="Zn(2)-C6 fungal-type DNA-binding domain"/>
    <property type="match status" value="1"/>
</dbReference>
<evidence type="ECO:0000256" key="2">
    <source>
        <dbReference type="ARBA" id="ARBA00022833"/>
    </source>
</evidence>